<keyword evidence="3" id="KW-0378">Hydrolase</keyword>
<dbReference type="InterPro" id="IPR053138">
    <property type="entry name" value="N-alpha-Ac-DABA_deacetylase"/>
</dbReference>
<keyword evidence="4" id="KW-0862">Zinc</keyword>
<evidence type="ECO:0000313" key="7">
    <source>
        <dbReference type="EMBL" id="SFL78846.1"/>
    </source>
</evidence>
<dbReference type="Gene3D" id="3.40.630.10">
    <property type="entry name" value="Zn peptidases"/>
    <property type="match status" value="1"/>
</dbReference>
<feature type="domain" description="Succinylglutamate desuccinylase/Aspartoacylase catalytic" evidence="6">
    <location>
        <begin position="251"/>
        <end position="312"/>
    </location>
</feature>
<name>A0A1I4KJY0_METOL</name>
<evidence type="ECO:0000259" key="6">
    <source>
        <dbReference type="Pfam" id="PF24827"/>
    </source>
</evidence>
<feature type="compositionally biased region" description="Polar residues" evidence="5">
    <location>
        <begin position="40"/>
        <end position="49"/>
    </location>
</feature>
<dbReference type="RefSeq" id="WP_083405398.1">
    <property type="nucleotide sequence ID" value="NZ_FOTL01000039.1"/>
</dbReference>
<evidence type="ECO:0000256" key="4">
    <source>
        <dbReference type="ARBA" id="ARBA00022833"/>
    </source>
</evidence>
<accession>A0A1I4KJY0</accession>
<keyword evidence="2" id="KW-0479">Metal-binding</keyword>
<proteinExistence type="predicted"/>
<dbReference type="PANTHER" id="PTHR37326">
    <property type="entry name" value="BLL3975 PROTEIN"/>
    <property type="match status" value="1"/>
</dbReference>
<evidence type="ECO:0000256" key="2">
    <source>
        <dbReference type="ARBA" id="ARBA00022723"/>
    </source>
</evidence>
<evidence type="ECO:0000256" key="5">
    <source>
        <dbReference type="SAM" id="MobiDB-lite"/>
    </source>
</evidence>
<feature type="compositionally biased region" description="Low complexity" evidence="5">
    <location>
        <begin position="69"/>
        <end position="81"/>
    </location>
</feature>
<dbReference type="Pfam" id="PF24827">
    <property type="entry name" value="AstE_AspA_cat"/>
    <property type="match status" value="1"/>
</dbReference>
<feature type="compositionally biased region" description="Acidic residues" evidence="5">
    <location>
        <begin position="50"/>
        <end position="65"/>
    </location>
</feature>
<dbReference type="AlphaFoldDB" id="A0A1I4KJY0"/>
<dbReference type="InterPro" id="IPR055438">
    <property type="entry name" value="AstE_AspA_cat"/>
</dbReference>
<gene>
    <name evidence="7" type="ORF">SAMN02910297_01757</name>
</gene>
<reference evidence="8" key="1">
    <citation type="submission" date="2016-10" db="EMBL/GenBank/DDBJ databases">
        <authorList>
            <person name="Varghese N."/>
        </authorList>
    </citation>
    <scope>NUCLEOTIDE SEQUENCE [LARGE SCALE GENOMIC DNA]</scope>
    <source>
        <strain evidence="8">DSM 16632</strain>
    </source>
</reference>
<organism evidence="7 8">
    <name type="scientific">Methanobrevibacter olleyae</name>
    <dbReference type="NCBI Taxonomy" id="294671"/>
    <lineage>
        <taxon>Archaea</taxon>
        <taxon>Methanobacteriati</taxon>
        <taxon>Methanobacteriota</taxon>
        <taxon>Methanomada group</taxon>
        <taxon>Methanobacteria</taxon>
        <taxon>Methanobacteriales</taxon>
        <taxon>Methanobacteriaceae</taxon>
        <taxon>Methanobrevibacter</taxon>
    </lineage>
</organism>
<evidence type="ECO:0000256" key="3">
    <source>
        <dbReference type="ARBA" id="ARBA00022801"/>
    </source>
</evidence>
<feature type="region of interest" description="Disordered" evidence="5">
    <location>
        <begin position="40"/>
        <end position="81"/>
    </location>
</feature>
<dbReference type="OrthoDB" id="69383at2157"/>
<evidence type="ECO:0000256" key="1">
    <source>
        <dbReference type="ARBA" id="ARBA00001947"/>
    </source>
</evidence>
<protein>
    <submittedName>
        <fullName evidence="7">Succinylglutamate desuccinylase / Aspartoacylase family protein</fullName>
    </submittedName>
</protein>
<comment type="cofactor">
    <cofactor evidence="1">
        <name>Zn(2+)</name>
        <dbReference type="ChEBI" id="CHEBI:29105"/>
    </cofactor>
</comment>
<dbReference type="GO" id="GO:0016788">
    <property type="term" value="F:hydrolase activity, acting on ester bonds"/>
    <property type="evidence" value="ECO:0007669"/>
    <property type="project" value="InterPro"/>
</dbReference>
<sequence length="437" mass="47916">MKKRFLVLVLLVISLFLLLATVSAEEIVSDDSNTEIGVFSEKQSVTTSDEPNDNMGDDTSNDLDDNDSKNFSDSNSISVSHSSTNITTINSTTTNSTAIDTTTTNSNINTSNVPFKFTSTKNIVSTYGKKVKFSLKVLNKEGKAISHTLVTFKVSSKTYKVYTNVNGISSINLNYNAGKYTIYYYASDISGKNRYTVKNYYKITTYKWNSGANVLKNKKIKSNVLKSTLVKKIIKAAKFGTPIIKFKGGNGKVVFITSGVHGNEIPSQIASLKLIKYLETHSIKGTIYIMPFMNPKGTAANVRNYKGIRLNKLANKKGTISYKTVKLIKKLKSNAYGDFHSTRPGGKPGKNVVMGTYRPTKKSATLAKYISKKAKVKCIIYKKAGVEYPGALEDVVSMKGIPAVSCEVISPHGKIKSGSVSKSLLMMKTLLKYNSVI</sequence>
<evidence type="ECO:0000313" key="8">
    <source>
        <dbReference type="Proteomes" id="UP000183442"/>
    </source>
</evidence>
<dbReference type="GO" id="GO:0046872">
    <property type="term" value="F:metal ion binding"/>
    <property type="evidence" value="ECO:0007669"/>
    <property type="project" value="UniProtKB-KW"/>
</dbReference>
<dbReference type="EMBL" id="FOTL01000039">
    <property type="protein sequence ID" value="SFL78846.1"/>
    <property type="molecule type" value="Genomic_DNA"/>
</dbReference>
<dbReference type="SUPFAM" id="SSF53187">
    <property type="entry name" value="Zn-dependent exopeptidases"/>
    <property type="match status" value="1"/>
</dbReference>
<dbReference type="Proteomes" id="UP000183442">
    <property type="component" value="Unassembled WGS sequence"/>
</dbReference>
<dbReference type="PANTHER" id="PTHR37326:SF1">
    <property type="entry name" value="BLL3975 PROTEIN"/>
    <property type="match status" value="1"/>
</dbReference>